<dbReference type="InterPro" id="IPR051199">
    <property type="entry name" value="LPS_LOS_Heptosyltrfase"/>
</dbReference>
<evidence type="ECO:0000313" key="3">
    <source>
        <dbReference type="EMBL" id="MBO3116187.1"/>
    </source>
</evidence>
<accession>A0ABS3T0B9</accession>
<dbReference type="Proteomes" id="UP000676776">
    <property type="component" value="Unassembled WGS sequence"/>
</dbReference>
<dbReference type="PANTHER" id="PTHR30160:SF7">
    <property type="entry name" value="ADP-HEPTOSE--LPS HEPTOSYLTRANSFERASE 2"/>
    <property type="match status" value="1"/>
</dbReference>
<dbReference type="InterPro" id="IPR002201">
    <property type="entry name" value="Glyco_trans_9"/>
</dbReference>
<name>A0ABS3T0B9_9FLAO</name>
<dbReference type="PANTHER" id="PTHR30160">
    <property type="entry name" value="TETRAACYLDISACCHARIDE 4'-KINASE-RELATED"/>
    <property type="match status" value="1"/>
</dbReference>
<gene>
    <name evidence="3" type="ORF">J4050_05475</name>
</gene>
<protein>
    <submittedName>
        <fullName evidence="3">Glycosyltransferase family 9 protein</fullName>
    </submittedName>
</protein>
<dbReference type="RefSeq" id="WP_208153076.1">
    <property type="nucleotide sequence ID" value="NZ_JAGEVF010000003.1"/>
</dbReference>
<sequence>MKILIIQQKMIGDVLTSSILFEIIKQKYPDSELHYLINSHTYPVVENNPFIDKFIFYTTEIEKSKLKFFSFLQEIKHSNYDIVIDAYSKLSSNLITTFSKAKTKISKHKSYTAFLYNVTVKYNSEPKTNAGLAIENRLQLLSPLEIEIEKPIRPKIYLTPEERKKAEQRLTSSNMSLDRPIFMISVLGSSLLKTYPFAYMAEVIDNLAAKNKDAQILFNYIPTQAKEAQTIYSMCNPKTQSQIFFDVFGKGLREFLAITSHCDALIGNEGGAVNMAKALNIPTFTIFSPWINKKDWSIFENGTSNVSVHLKDFKPKLYTQPEKHYKKNAYRMYKAFEPQLIKAQLDSFTKRLAI</sequence>
<dbReference type="Pfam" id="PF01075">
    <property type="entry name" value="Glyco_transf_9"/>
    <property type="match status" value="1"/>
</dbReference>
<reference evidence="3 4" key="1">
    <citation type="submission" date="2021-03" db="EMBL/GenBank/DDBJ databases">
        <title>Winogradskyella sp. nov., isolated from costal sediment.</title>
        <authorList>
            <person name="Gao C."/>
        </authorList>
    </citation>
    <scope>NUCLEOTIDE SEQUENCE [LARGE SCALE GENOMIC DNA]</scope>
    <source>
        <strain evidence="3 4">DF17</strain>
    </source>
</reference>
<evidence type="ECO:0000256" key="2">
    <source>
        <dbReference type="ARBA" id="ARBA00022679"/>
    </source>
</evidence>
<keyword evidence="4" id="KW-1185">Reference proteome</keyword>
<keyword evidence="2" id="KW-0808">Transferase</keyword>
<dbReference type="EMBL" id="JAGEVF010000003">
    <property type="protein sequence ID" value="MBO3116187.1"/>
    <property type="molecule type" value="Genomic_DNA"/>
</dbReference>
<keyword evidence="1" id="KW-0328">Glycosyltransferase</keyword>
<dbReference type="SUPFAM" id="SSF53756">
    <property type="entry name" value="UDP-Glycosyltransferase/glycogen phosphorylase"/>
    <property type="match status" value="1"/>
</dbReference>
<organism evidence="3 4">
    <name type="scientific">Winogradskyella pelagia</name>
    <dbReference type="NCBI Taxonomy" id="2819984"/>
    <lineage>
        <taxon>Bacteria</taxon>
        <taxon>Pseudomonadati</taxon>
        <taxon>Bacteroidota</taxon>
        <taxon>Flavobacteriia</taxon>
        <taxon>Flavobacteriales</taxon>
        <taxon>Flavobacteriaceae</taxon>
        <taxon>Winogradskyella</taxon>
    </lineage>
</organism>
<evidence type="ECO:0000313" key="4">
    <source>
        <dbReference type="Proteomes" id="UP000676776"/>
    </source>
</evidence>
<dbReference type="CDD" id="cd03789">
    <property type="entry name" value="GT9_LPS_heptosyltransferase"/>
    <property type="match status" value="1"/>
</dbReference>
<proteinExistence type="predicted"/>
<comment type="caution">
    <text evidence="3">The sequence shown here is derived from an EMBL/GenBank/DDBJ whole genome shotgun (WGS) entry which is preliminary data.</text>
</comment>
<evidence type="ECO:0000256" key="1">
    <source>
        <dbReference type="ARBA" id="ARBA00022676"/>
    </source>
</evidence>
<dbReference type="Gene3D" id="3.40.50.2000">
    <property type="entry name" value="Glycogen Phosphorylase B"/>
    <property type="match status" value="2"/>
</dbReference>